<keyword evidence="1" id="KW-0812">Transmembrane</keyword>
<keyword evidence="1" id="KW-0472">Membrane</keyword>
<feature type="transmembrane region" description="Helical" evidence="1">
    <location>
        <begin position="156"/>
        <end position="184"/>
    </location>
</feature>
<evidence type="ECO:0000256" key="1">
    <source>
        <dbReference type="SAM" id="Phobius"/>
    </source>
</evidence>
<keyword evidence="3" id="KW-1185">Reference proteome</keyword>
<feature type="transmembrane region" description="Helical" evidence="1">
    <location>
        <begin position="72"/>
        <end position="92"/>
    </location>
</feature>
<dbReference type="AlphaFoldDB" id="A0A4R2TTB8"/>
<protein>
    <submittedName>
        <fullName evidence="2">Uncharacterized protein DUF1385</fullName>
    </submittedName>
</protein>
<dbReference type="Pfam" id="PF07136">
    <property type="entry name" value="DUF1385"/>
    <property type="match status" value="1"/>
</dbReference>
<dbReference type="Proteomes" id="UP000295504">
    <property type="component" value="Unassembled WGS sequence"/>
</dbReference>
<gene>
    <name evidence="2" type="ORF">EDD79_100648</name>
</gene>
<keyword evidence="1" id="KW-1133">Transmembrane helix</keyword>
<name>A0A4R2TTB8_9FIRM</name>
<sequence length="252" mass="29611">MRVGGYANSCGITFYNKVFKVSSCLKNGVVLDDIKWIFPTKWFVKLERVPFLGGLVVLYYQWKIFSTRTKFIYTFLILLMILDEIMKFAYIIPNYYNYLFGITALGIILNLKIIMRIFRFHGAEHKVINCYSEHGYINYELVKKASRFNKRCGSNLVLIFLLLYLIMCAIGHDSLIAILFIMLLSIQIMKVINKKDTSFDKYINLLQYITVQEPKDEEIYLATNAFNKLIKATYIYEVECYRKDNKDKLSTI</sequence>
<dbReference type="InterPro" id="IPR010787">
    <property type="entry name" value="DUF1385"/>
</dbReference>
<evidence type="ECO:0000313" key="2">
    <source>
        <dbReference type="EMBL" id="TCQ04645.1"/>
    </source>
</evidence>
<dbReference type="OrthoDB" id="9784805at2"/>
<proteinExistence type="predicted"/>
<organism evidence="2 3">
    <name type="scientific">Serpentinicella alkaliphila</name>
    <dbReference type="NCBI Taxonomy" id="1734049"/>
    <lineage>
        <taxon>Bacteria</taxon>
        <taxon>Bacillati</taxon>
        <taxon>Bacillota</taxon>
        <taxon>Clostridia</taxon>
        <taxon>Peptostreptococcales</taxon>
        <taxon>Natronincolaceae</taxon>
        <taxon>Serpentinicella</taxon>
    </lineage>
</organism>
<feature type="transmembrane region" description="Helical" evidence="1">
    <location>
        <begin position="98"/>
        <end position="118"/>
    </location>
</feature>
<dbReference type="EMBL" id="SLYC01000006">
    <property type="protein sequence ID" value="TCQ04645.1"/>
    <property type="molecule type" value="Genomic_DNA"/>
</dbReference>
<evidence type="ECO:0000313" key="3">
    <source>
        <dbReference type="Proteomes" id="UP000295504"/>
    </source>
</evidence>
<dbReference type="RefSeq" id="WP_132847779.1">
    <property type="nucleotide sequence ID" value="NZ_CP058648.1"/>
</dbReference>
<dbReference type="PANTHER" id="PTHR42867">
    <property type="entry name" value="MEMBRANE PROTEIN-RELATED"/>
    <property type="match status" value="1"/>
</dbReference>
<dbReference type="PANTHER" id="PTHR42867:SF1">
    <property type="entry name" value="MEMBRANE PROTEIN-RELATED"/>
    <property type="match status" value="1"/>
</dbReference>
<reference evidence="2 3" key="1">
    <citation type="submission" date="2019-03" db="EMBL/GenBank/DDBJ databases">
        <title>Genomic Encyclopedia of Type Strains, Phase IV (KMG-IV): sequencing the most valuable type-strain genomes for metagenomic binning, comparative biology and taxonomic classification.</title>
        <authorList>
            <person name="Goeker M."/>
        </authorList>
    </citation>
    <scope>NUCLEOTIDE SEQUENCE [LARGE SCALE GENOMIC DNA]</scope>
    <source>
        <strain evidence="2 3">DSM 100013</strain>
    </source>
</reference>
<accession>A0A4R2TTB8</accession>
<comment type="caution">
    <text evidence="2">The sequence shown here is derived from an EMBL/GenBank/DDBJ whole genome shotgun (WGS) entry which is preliminary data.</text>
</comment>